<proteinExistence type="predicted"/>
<dbReference type="InterPro" id="IPR021148">
    <property type="entry name" value="Polysacc_synth_dom"/>
</dbReference>
<dbReference type="InterPro" id="IPR008476">
    <property type="entry name" value="PBDC1_metazoa/fungi"/>
</dbReference>
<dbReference type="OMA" id="KDEVHAN"/>
<dbReference type="GO" id="GO:0005737">
    <property type="term" value="C:cytoplasm"/>
    <property type="evidence" value="ECO:0007669"/>
    <property type="project" value="TreeGrafter"/>
</dbReference>
<protein>
    <recommendedName>
        <fullName evidence="1">Polysaccharide biosynthesis domain-containing protein</fullName>
    </recommendedName>
</protein>
<dbReference type="PANTHER" id="PTHR13410">
    <property type="entry name" value="PROTEIN PBDC1"/>
    <property type="match status" value="1"/>
</dbReference>
<dbReference type="PANTHER" id="PTHR13410:SF9">
    <property type="entry name" value="PROTEIN PBDC1"/>
    <property type="match status" value="1"/>
</dbReference>
<organism evidence="2">
    <name type="scientific">Octopus bimaculoides</name>
    <name type="common">California two-spotted octopus</name>
    <dbReference type="NCBI Taxonomy" id="37653"/>
    <lineage>
        <taxon>Eukaryota</taxon>
        <taxon>Metazoa</taxon>
        <taxon>Spiralia</taxon>
        <taxon>Lophotrochozoa</taxon>
        <taxon>Mollusca</taxon>
        <taxon>Cephalopoda</taxon>
        <taxon>Coleoidea</taxon>
        <taxon>Octopodiformes</taxon>
        <taxon>Octopoda</taxon>
        <taxon>Incirrata</taxon>
        <taxon>Octopodidae</taxon>
        <taxon>Octopus</taxon>
    </lineage>
</organism>
<dbReference type="STRING" id="37653.A0A0L8HRT1"/>
<evidence type="ECO:0000313" key="2">
    <source>
        <dbReference type="EMBL" id="KOF91889.1"/>
    </source>
</evidence>
<dbReference type="Gene3D" id="1.10.3560.10">
    <property type="entry name" value="yst0336 like domain"/>
    <property type="match status" value="1"/>
</dbReference>
<dbReference type="OrthoDB" id="10248897at2759"/>
<reference evidence="2" key="1">
    <citation type="submission" date="2015-07" db="EMBL/GenBank/DDBJ databases">
        <title>MeaNS - Measles Nucleotide Surveillance Program.</title>
        <authorList>
            <person name="Tran T."/>
            <person name="Druce J."/>
        </authorList>
    </citation>
    <scope>NUCLEOTIDE SEQUENCE</scope>
    <source>
        <strain evidence="2">UCB-OBI-ISO-001</strain>
        <tissue evidence="2">Gonad</tissue>
    </source>
</reference>
<dbReference type="EMBL" id="KQ417458">
    <property type="protein sequence ID" value="KOF91889.1"/>
    <property type="molecule type" value="Genomic_DNA"/>
</dbReference>
<accession>A0A0L8HRT1</accession>
<gene>
    <name evidence="2" type="ORF">OCBIM_22007889mg</name>
</gene>
<evidence type="ECO:0000259" key="1">
    <source>
        <dbReference type="Pfam" id="PF04669"/>
    </source>
</evidence>
<name>A0A0L8HRT1_OCTBM</name>
<dbReference type="Pfam" id="PF04669">
    <property type="entry name" value="PBDC1"/>
    <property type="match status" value="1"/>
</dbReference>
<dbReference type="AlphaFoldDB" id="A0A0L8HRT1"/>
<sequence>MKCHDNADVHYSLISSLEPAYLHLSALDEEIYKHFKSSFPDLIIDVLNEDELKSESSKKKWREFCEGYKMDVEQYNFGTLLRLDSSNDYNPNNTTIVPRIQFLAIEIARNREGYNDGLRAKRVEQHKAMQL</sequence>
<feature type="domain" description="Polysaccharide biosynthesis" evidence="1">
    <location>
        <begin position="1"/>
        <end position="117"/>
    </location>
</feature>
<dbReference type="InterPro" id="IPR023139">
    <property type="entry name" value="PBDC1-like_dom_sf"/>
</dbReference>